<dbReference type="Proteomes" id="UP001231189">
    <property type="component" value="Unassembled WGS sequence"/>
</dbReference>
<reference evidence="2" key="1">
    <citation type="submission" date="2023-07" db="EMBL/GenBank/DDBJ databases">
        <title>A chromosome-level genome assembly of Lolium multiflorum.</title>
        <authorList>
            <person name="Chen Y."/>
            <person name="Copetti D."/>
            <person name="Kolliker R."/>
            <person name="Studer B."/>
        </authorList>
    </citation>
    <scope>NUCLEOTIDE SEQUENCE</scope>
    <source>
        <strain evidence="2">02402/16</strain>
        <tissue evidence="2">Leaf</tissue>
    </source>
</reference>
<organism evidence="2 3">
    <name type="scientific">Lolium multiflorum</name>
    <name type="common">Italian ryegrass</name>
    <name type="synonym">Lolium perenne subsp. multiflorum</name>
    <dbReference type="NCBI Taxonomy" id="4521"/>
    <lineage>
        <taxon>Eukaryota</taxon>
        <taxon>Viridiplantae</taxon>
        <taxon>Streptophyta</taxon>
        <taxon>Embryophyta</taxon>
        <taxon>Tracheophyta</taxon>
        <taxon>Spermatophyta</taxon>
        <taxon>Magnoliopsida</taxon>
        <taxon>Liliopsida</taxon>
        <taxon>Poales</taxon>
        <taxon>Poaceae</taxon>
        <taxon>BOP clade</taxon>
        <taxon>Pooideae</taxon>
        <taxon>Poodae</taxon>
        <taxon>Poeae</taxon>
        <taxon>Poeae Chloroplast Group 2 (Poeae type)</taxon>
        <taxon>Loliodinae</taxon>
        <taxon>Loliinae</taxon>
        <taxon>Lolium</taxon>
    </lineage>
</organism>
<dbReference type="EMBL" id="JAUUTY010000001">
    <property type="protein sequence ID" value="KAK1699229.1"/>
    <property type="molecule type" value="Genomic_DNA"/>
</dbReference>
<dbReference type="AlphaFoldDB" id="A0AAD8XA91"/>
<evidence type="ECO:0000313" key="3">
    <source>
        <dbReference type="Proteomes" id="UP001231189"/>
    </source>
</evidence>
<evidence type="ECO:0000256" key="1">
    <source>
        <dbReference type="SAM" id="Coils"/>
    </source>
</evidence>
<evidence type="ECO:0000313" key="2">
    <source>
        <dbReference type="EMBL" id="KAK1699229.1"/>
    </source>
</evidence>
<protein>
    <submittedName>
        <fullName evidence="2">Uncharacterized protein</fullName>
    </submittedName>
</protein>
<sequence length="292" mass="32834">MGLAAAASLEGFRIVALAEQERLALEHRKALDAQEKVSSELKDKLVQAELRHARELKEAAEAKLAESLKDYTDASTRLRRELEEETRLRKEAQARNATLTTDQAEYDVLVVQADTLALNLFPESQPHAYVKVAERRAKQALSNPDAPWDAYDHLVTLAARISHMRPANLTLLSNRLKDAGKRFSDWRRSSARAGADAALRVACSWYEDLDLDALHSLRGGAYGHRFPASARTMPRIAESAATGTFIPPLRLRDEVSTMRRRRMPAWTRRRMMRKVTPLQSKLQEAPPPPPNA</sequence>
<name>A0AAD8XA91_LOLMU</name>
<keyword evidence="1" id="KW-0175">Coiled coil</keyword>
<comment type="caution">
    <text evidence="2">The sequence shown here is derived from an EMBL/GenBank/DDBJ whole genome shotgun (WGS) entry which is preliminary data.</text>
</comment>
<accession>A0AAD8XA91</accession>
<feature type="coiled-coil region" evidence="1">
    <location>
        <begin position="31"/>
        <end position="102"/>
    </location>
</feature>
<keyword evidence="3" id="KW-1185">Reference proteome</keyword>
<gene>
    <name evidence="2" type="ORF">QYE76_015926</name>
</gene>
<proteinExistence type="predicted"/>